<dbReference type="InterPro" id="IPR002934">
    <property type="entry name" value="Polymerase_NTP_transf_dom"/>
</dbReference>
<dbReference type="InterPro" id="IPR043519">
    <property type="entry name" value="NT_sf"/>
</dbReference>
<evidence type="ECO:0000313" key="3">
    <source>
        <dbReference type="EMBL" id="GAG55416.1"/>
    </source>
</evidence>
<reference evidence="3" key="1">
    <citation type="journal article" date="2014" name="Front. Microbiol.">
        <title>High frequency of phylogenetically diverse reductive dehalogenase-homologous genes in deep subseafloor sedimentary metagenomes.</title>
        <authorList>
            <person name="Kawai M."/>
            <person name="Futagami T."/>
            <person name="Toyoda A."/>
            <person name="Takaki Y."/>
            <person name="Nishi S."/>
            <person name="Hori S."/>
            <person name="Arai W."/>
            <person name="Tsubouchi T."/>
            <person name="Morono Y."/>
            <person name="Uchiyama I."/>
            <person name="Ito T."/>
            <person name="Fujiyama A."/>
            <person name="Inagaki F."/>
            <person name="Takami H."/>
        </authorList>
    </citation>
    <scope>NUCLEOTIDE SEQUENCE</scope>
    <source>
        <strain evidence="3">Expedition CK06-06</strain>
    </source>
</reference>
<accession>X1A5E3</accession>
<dbReference type="AlphaFoldDB" id="X1A5E3"/>
<dbReference type="Pfam" id="PF01909">
    <property type="entry name" value="NTP_transf_2"/>
    <property type="match status" value="1"/>
</dbReference>
<organism evidence="3">
    <name type="scientific">marine sediment metagenome</name>
    <dbReference type="NCBI Taxonomy" id="412755"/>
    <lineage>
        <taxon>unclassified sequences</taxon>
        <taxon>metagenomes</taxon>
        <taxon>ecological metagenomes</taxon>
    </lineage>
</organism>
<protein>
    <recommendedName>
        <fullName evidence="2">Polymerase nucleotidyl transferase domain-containing protein</fullName>
    </recommendedName>
</protein>
<dbReference type="SUPFAM" id="SSF81301">
    <property type="entry name" value="Nucleotidyltransferase"/>
    <property type="match status" value="1"/>
</dbReference>
<evidence type="ECO:0000256" key="1">
    <source>
        <dbReference type="SAM" id="Coils"/>
    </source>
</evidence>
<dbReference type="Gene3D" id="3.30.460.10">
    <property type="entry name" value="Beta Polymerase, domain 2"/>
    <property type="match status" value="1"/>
</dbReference>
<proteinExistence type="predicted"/>
<evidence type="ECO:0000259" key="2">
    <source>
        <dbReference type="Pfam" id="PF01909"/>
    </source>
</evidence>
<dbReference type="CDD" id="cd05403">
    <property type="entry name" value="NT_KNTase_like"/>
    <property type="match status" value="1"/>
</dbReference>
<feature type="domain" description="Polymerase nucleotidyl transferase" evidence="2">
    <location>
        <begin position="24"/>
        <end position="96"/>
    </location>
</feature>
<name>X1A5E3_9ZZZZ</name>
<sequence length="118" mass="13752">MSKVQEIIKRKKERKKKLETALESIKRQLIRLGAKKIILFGSLNNDDIDIYSDLDLFVIMPSIKTGKEWIDFIYGNLEREIASDIIVYNEKEFKKNLVDNSFINEIVNTGTIIYEAKP</sequence>
<gene>
    <name evidence="3" type="ORF">S01H4_09303</name>
</gene>
<dbReference type="GO" id="GO:0016779">
    <property type="term" value="F:nucleotidyltransferase activity"/>
    <property type="evidence" value="ECO:0007669"/>
    <property type="project" value="InterPro"/>
</dbReference>
<keyword evidence="1" id="KW-0175">Coiled coil</keyword>
<feature type="coiled-coil region" evidence="1">
    <location>
        <begin position="1"/>
        <end position="35"/>
    </location>
</feature>
<comment type="caution">
    <text evidence="3">The sequence shown here is derived from an EMBL/GenBank/DDBJ whole genome shotgun (WGS) entry which is preliminary data.</text>
</comment>
<dbReference type="EMBL" id="BART01003334">
    <property type="protein sequence ID" value="GAG55416.1"/>
    <property type="molecule type" value="Genomic_DNA"/>
</dbReference>